<sequence length="108" mass="12285">MPDPRNPRAPITTGFDTNFFQRITVTNLGFVESSDILINIKNQQSFSMINEGTDIVEYSFNGRTLHGDMVPGKPSEALMFDNRRISKIWFRAPNSGSHVIRVEAWAHM</sequence>
<dbReference type="AlphaFoldDB" id="A0A0F9NSC1"/>
<proteinExistence type="predicted"/>
<reference evidence="1" key="1">
    <citation type="journal article" date="2015" name="Nature">
        <title>Complex archaea that bridge the gap between prokaryotes and eukaryotes.</title>
        <authorList>
            <person name="Spang A."/>
            <person name="Saw J.H."/>
            <person name="Jorgensen S.L."/>
            <person name="Zaremba-Niedzwiedzka K."/>
            <person name="Martijn J."/>
            <person name="Lind A.E."/>
            <person name="van Eijk R."/>
            <person name="Schleper C."/>
            <person name="Guy L."/>
            <person name="Ettema T.J."/>
        </authorList>
    </citation>
    <scope>NUCLEOTIDE SEQUENCE</scope>
</reference>
<comment type="caution">
    <text evidence="1">The sequence shown here is derived from an EMBL/GenBank/DDBJ whole genome shotgun (WGS) entry which is preliminary data.</text>
</comment>
<organism evidence="1">
    <name type="scientific">marine sediment metagenome</name>
    <dbReference type="NCBI Taxonomy" id="412755"/>
    <lineage>
        <taxon>unclassified sequences</taxon>
        <taxon>metagenomes</taxon>
        <taxon>ecological metagenomes</taxon>
    </lineage>
</organism>
<accession>A0A0F9NSC1</accession>
<evidence type="ECO:0000313" key="1">
    <source>
        <dbReference type="EMBL" id="KKN14932.1"/>
    </source>
</evidence>
<name>A0A0F9NSC1_9ZZZZ</name>
<gene>
    <name evidence="1" type="ORF">LCGC14_0991190</name>
</gene>
<protein>
    <submittedName>
        <fullName evidence="1">Uncharacterized protein</fullName>
    </submittedName>
</protein>
<dbReference type="EMBL" id="LAZR01003766">
    <property type="protein sequence ID" value="KKN14932.1"/>
    <property type="molecule type" value="Genomic_DNA"/>
</dbReference>